<keyword evidence="4" id="KW-1185">Reference proteome</keyword>
<dbReference type="Proteomes" id="UP001172101">
    <property type="component" value="Unassembled WGS sequence"/>
</dbReference>
<proteinExistence type="predicted"/>
<sequence>MPCESPNGDSDINGAEYGRPVAGPVADHRAPASSPSSSQAVVKSRWASVEGYGPAAATSTTSAPPAERTVLKNFEVAQPVLLPAGAADSDGSTSSVDDVPCSVQVMRHDFAFSYGEPFIGDYAPPDCDFNRVVLNFSVVSVGRQYDRLALMYLGDVEIWRTSTAEPTTPPGISWIYLKDATEYLSLWREPQKVIFDLGNLVNDKYTGIFNTTLTAIFFKSDVPTDAAPPSDLVIPISARQAANNSVSQFTVPLQNATNTIGNFPRNVRRAVFSVSANGQANEEFWWSNVLQSDIYAFNATAGQLTGYSPFREVQVLIDGQLAGVEWPFPVIFTGGVVPSLHRPIAGINAFDLREHEMDITPFLPLLCDGGPHTFTIRIAGLDDDVEDSGPSSDPNRVYSAALTETVDESWYVTGKIFVWLDADPMSITTGDRRPTVQAPAPAVSILHRLTQSANGTNETLAYDTTVRRDLLVSARVVSQSSADTVSWSQALTYSNRGVVSAFGYNQINDFLVSGVDQATGAPVGASGSYRAAYRYPLFANQTYSVSPQGNLSIRAYLEQGKQLETSAGGAGVFASGLEAFGALGARYAGSALTTTKSGSAAFFQTGDQRSSSGYGDAQQVLRFAGVSASGFLGDNGPDVELYFRNVSAVNASVVYDVKRLAGATLATDDVGSSSSSSSSGGGGGGQEAAAVYGDPPTDGAGHGAPRVFMGRQGVDV</sequence>
<feature type="region of interest" description="Disordered" evidence="1">
    <location>
        <begin position="667"/>
        <end position="716"/>
    </location>
</feature>
<evidence type="ECO:0000259" key="2">
    <source>
        <dbReference type="Pfam" id="PF12222"/>
    </source>
</evidence>
<comment type="caution">
    <text evidence="3">The sequence shown here is derived from an EMBL/GenBank/DDBJ whole genome shotgun (WGS) entry which is preliminary data.</text>
</comment>
<dbReference type="GeneID" id="85320047"/>
<dbReference type="Pfam" id="PF12222">
    <property type="entry name" value="PNGaseA"/>
    <property type="match status" value="1"/>
</dbReference>
<gene>
    <name evidence="3" type="ORF">B0T26DRAFT_635930</name>
</gene>
<evidence type="ECO:0000313" key="3">
    <source>
        <dbReference type="EMBL" id="KAK0728505.1"/>
    </source>
</evidence>
<evidence type="ECO:0000256" key="1">
    <source>
        <dbReference type="SAM" id="MobiDB-lite"/>
    </source>
</evidence>
<dbReference type="InterPro" id="IPR021102">
    <property type="entry name" value="PNGase_A"/>
</dbReference>
<dbReference type="EMBL" id="JAUIRO010000002">
    <property type="protein sequence ID" value="KAK0728505.1"/>
    <property type="molecule type" value="Genomic_DNA"/>
</dbReference>
<accession>A0AA40B6B5</accession>
<feature type="domain" description="Peptide N-acetyl-beta-D-glucosaminyl asparaginase amidase A N-terminal" evidence="2">
    <location>
        <begin position="95"/>
        <end position="425"/>
    </location>
</feature>
<evidence type="ECO:0000313" key="4">
    <source>
        <dbReference type="Proteomes" id="UP001172101"/>
    </source>
</evidence>
<dbReference type="PANTHER" id="PTHR31104">
    <property type="entry name" value="PEPTIDE-N4-(N-ACETYL-BETA-GLUCOSAMINYL)ASPARAGINE AMIDASE A PROTEIN"/>
    <property type="match status" value="1"/>
</dbReference>
<reference evidence="3" key="1">
    <citation type="submission" date="2023-06" db="EMBL/GenBank/DDBJ databases">
        <title>Genome-scale phylogeny and comparative genomics of the fungal order Sordariales.</title>
        <authorList>
            <consortium name="Lawrence Berkeley National Laboratory"/>
            <person name="Hensen N."/>
            <person name="Bonometti L."/>
            <person name="Westerberg I."/>
            <person name="Brannstrom I.O."/>
            <person name="Guillou S."/>
            <person name="Cros-Aarteil S."/>
            <person name="Calhoun S."/>
            <person name="Haridas S."/>
            <person name="Kuo A."/>
            <person name="Mondo S."/>
            <person name="Pangilinan J."/>
            <person name="Riley R."/>
            <person name="LaButti K."/>
            <person name="Andreopoulos B."/>
            <person name="Lipzen A."/>
            <person name="Chen C."/>
            <person name="Yanf M."/>
            <person name="Daum C."/>
            <person name="Ng V."/>
            <person name="Clum A."/>
            <person name="Steindorff A."/>
            <person name="Ohm R."/>
            <person name="Martin F."/>
            <person name="Silar P."/>
            <person name="Natvig D."/>
            <person name="Lalanne C."/>
            <person name="Gautier V."/>
            <person name="Ament-velasquez S.L."/>
            <person name="Kruys A."/>
            <person name="Hutchinson M.I."/>
            <person name="Powell A.J."/>
            <person name="Barry K."/>
            <person name="Miller A.N."/>
            <person name="Grigoriev I.V."/>
            <person name="Debuchy R."/>
            <person name="Gladieux P."/>
            <person name="Thoren M.H."/>
            <person name="Johannesson H."/>
        </authorList>
    </citation>
    <scope>NUCLEOTIDE SEQUENCE</scope>
    <source>
        <strain evidence="3">SMH2392-1A</strain>
    </source>
</reference>
<dbReference type="RefSeq" id="XP_060301360.1">
    <property type="nucleotide sequence ID" value="XM_060436777.1"/>
</dbReference>
<dbReference type="InterPro" id="IPR056948">
    <property type="entry name" value="PNGaseA_N"/>
</dbReference>
<organism evidence="3 4">
    <name type="scientific">Lasiosphaeria miniovina</name>
    <dbReference type="NCBI Taxonomy" id="1954250"/>
    <lineage>
        <taxon>Eukaryota</taxon>
        <taxon>Fungi</taxon>
        <taxon>Dikarya</taxon>
        <taxon>Ascomycota</taxon>
        <taxon>Pezizomycotina</taxon>
        <taxon>Sordariomycetes</taxon>
        <taxon>Sordariomycetidae</taxon>
        <taxon>Sordariales</taxon>
        <taxon>Lasiosphaeriaceae</taxon>
        <taxon>Lasiosphaeria</taxon>
    </lineage>
</organism>
<dbReference type="Pfam" id="PF25156">
    <property type="entry name" value="PNGase_A_C"/>
    <property type="match status" value="1"/>
</dbReference>
<dbReference type="AlphaFoldDB" id="A0AA40B6B5"/>
<name>A0AA40B6B5_9PEZI</name>
<feature type="region of interest" description="Disordered" evidence="1">
    <location>
        <begin position="1"/>
        <end position="43"/>
    </location>
</feature>
<protein>
    <submittedName>
        <fullName evidence="3">Peptide N-acetyl-beta-D-glucosaminyl asparaginase amidase A-domain-containing protein</fullName>
    </submittedName>
</protein>